<dbReference type="PRINTS" id="PR00035">
    <property type="entry name" value="HTHGNTR"/>
</dbReference>
<dbReference type="EMBL" id="NEVK01000003">
    <property type="protein sequence ID" value="OZI25172.1"/>
    <property type="molecule type" value="Genomic_DNA"/>
</dbReference>
<dbReference type="Gene3D" id="1.10.10.10">
    <property type="entry name" value="Winged helix-like DNA-binding domain superfamily/Winged helix DNA-binding domain"/>
    <property type="match status" value="1"/>
</dbReference>
<evidence type="ECO:0000256" key="3">
    <source>
        <dbReference type="ARBA" id="ARBA00023163"/>
    </source>
</evidence>
<dbReference type="GO" id="GO:0003700">
    <property type="term" value="F:DNA-binding transcription factor activity"/>
    <property type="evidence" value="ECO:0007669"/>
    <property type="project" value="InterPro"/>
</dbReference>
<dbReference type="InterPro" id="IPR050679">
    <property type="entry name" value="Bact_HTH_transcr_reg"/>
</dbReference>
<evidence type="ECO:0000256" key="1">
    <source>
        <dbReference type="ARBA" id="ARBA00023015"/>
    </source>
</evidence>
<sequence length="404" mass="45137">MSWLCSAFSPPDEYTLECAHSMGDSPNRSMVAPSSSKGRFRIENRNRCAVDVTSASGFTVVSLIANPAIFRFVVVRTTVMLSPCPCKSIGVITNKLYEHIIRPQRGCIYREAPGSRIHPATKGFTPPARGRIPAMPVAKKTTQVARTPAKTGRRRSLLQRPAAAGEPLYRQLVQHLRADIVRGVFPVGSQLPTEEELAERFTVSRHTVREALRQLRADGLVSSRQGSGTTVMPPPASTPFNVHRVASIDELIAYAAESRYAIDRSDFVESDGLRLDEATLPPGQRWLRLQGYRLGEDNAAPPICWTEVLVAAEYAGVERMLERQRGPIWRIIEDIYGERMVEIEQMLRVLPVPDELAEGLQIEPGSSVVEVRRTYKNTSDKIAEISINLYPAEKFRFNMKLRRA</sequence>
<dbReference type="CDD" id="cd07377">
    <property type="entry name" value="WHTH_GntR"/>
    <property type="match status" value="1"/>
</dbReference>
<dbReference type="SMART" id="SM00345">
    <property type="entry name" value="HTH_GNTR"/>
    <property type="match status" value="1"/>
</dbReference>
<dbReference type="PROSITE" id="PS50949">
    <property type="entry name" value="HTH_GNTR"/>
    <property type="match status" value="1"/>
</dbReference>
<dbReference type="SUPFAM" id="SSF64288">
    <property type="entry name" value="Chorismate lyase-like"/>
    <property type="match status" value="1"/>
</dbReference>
<dbReference type="PANTHER" id="PTHR44846:SF17">
    <property type="entry name" value="GNTR-FAMILY TRANSCRIPTIONAL REGULATOR"/>
    <property type="match status" value="1"/>
</dbReference>
<name>A0A261RKH5_9BORD</name>
<dbReference type="Proteomes" id="UP000216947">
    <property type="component" value="Unassembled WGS sequence"/>
</dbReference>
<dbReference type="SMART" id="SM00866">
    <property type="entry name" value="UTRA"/>
    <property type="match status" value="1"/>
</dbReference>
<gene>
    <name evidence="6" type="ORF">CAL19_06820</name>
</gene>
<keyword evidence="2" id="KW-0238">DNA-binding</keyword>
<evidence type="ECO:0000313" key="7">
    <source>
        <dbReference type="Proteomes" id="UP000216947"/>
    </source>
</evidence>
<dbReference type="InterPro" id="IPR036388">
    <property type="entry name" value="WH-like_DNA-bd_sf"/>
</dbReference>
<dbReference type="PANTHER" id="PTHR44846">
    <property type="entry name" value="MANNOSYL-D-GLYCERATE TRANSPORT/METABOLISM SYSTEM REPRESSOR MNGR-RELATED"/>
    <property type="match status" value="1"/>
</dbReference>
<organism evidence="6 7">
    <name type="scientific">Bordetella genomosp. 7</name>
    <dbReference type="NCBI Taxonomy" id="1416805"/>
    <lineage>
        <taxon>Bacteria</taxon>
        <taxon>Pseudomonadati</taxon>
        <taxon>Pseudomonadota</taxon>
        <taxon>Betaproteobacteria</taxon>
        <taxon>Burkholderiales</taxon>
        <taxon>Alcaligenaceae</taxon>
        <taxon>Bordetella</taxon>
    </lineage>
</organism>
<accession>A0A261RKH5</accession>
<protein>
    <recommendedName>
        <fullName evidence="5">HTH gntR-type domain-containing protein</fullName>
    </recommendedName>
</protein>
<evidence type="ECO:0000256" key="2">
    <source>
        <dbReference type="ARBA" id="ARBA00023125"/>
    </source>
</evidence>
<keyword evidence="3" id="KW-0804">Transcription</keyword>
<keyword evidence="7" id="KW-1185">Reference proteome</keyword>
<dbReference type="GO" id="GO:0045892">
    <property type="term" value="P:negative regulation of DNA-templated transcription"/>
    <property type="evidence" value="ECO:0007669"/>
    <property type="project" value="TreeGrafter"/>
</dbReference>
<proteinExistence type="predicted"/>
<dbReference type="AlphaFoldDB" id="A0A261RKH5"/>
<dbReference type="InterPro" id="IPR036390">
    <property type="entry name" value="WH_DNA-bd_sf"/>
</dbReference>
<reference evidence="7" key="1">
    <citation type="submission" date="2017-05" db="EMBL/GenBank/DDBJ databases">
        <title>Complete and WGS of Bordetella genogroups.</title>
        <authorList>
            <person name="Spilker T."/>
            <person name="Lipuma J."/>
        </authorList>
    </citation>
    <scope>NUCLEOTIDE SEQUENCE [LARGE SCALE GENOMIC DNA]</scope>
    <source>
        <strain evidence="7">AU18089</strain>
    </source>
</reference>
<dbReference type="InterPro" id="IPR011663">
    <property type="entry name" value="UTRA"/>
</dbReference>
<dbReference type="InterPro" id="IPR000524">
    <property type="entry name" value="Tscrpt_reg_HTH_GntR"/>
</dbReference>
<feature type="region of interest" description="Disordered" evidence="4">
    <location>
        <begin position="138"/>
        <end position="158"/>
    </location>
</feature>
<evidence type="ECO:0000256" key="4">
    <source>
        <dbReference type="SAM" id="MobiDB-lite"/>
    </source>
</evidence>
<keyword evidence="1" id="KW-0805">Transcription regulation</keyword>
<dbReference type="InterPro" id="IPR028978">
    <property type="entry name" value="Chorismate_lyase_/UTRA_dom_sf"/>
</dbReference>
<evidence type="ECO:0000259" key="5">
    <source>
        <dbReference type="PROSITE" id="PS50949"/>
    </source>
</evidence>
<comment type="caution">
    <text evidence="6">The sequence shown here is derived from an EMBL/GenBank/DDBJ whole genome shotgun (WGS) entry which is preliminary data.</text>
</comment>
<evidence type="ECO:0000313" key="6">
    <source>
        <dbReference type="EMBL" id="OZI25172.1"/>
    </source>
</evidence>
<dbReference type="Gene3D" id="3.40.1410.10">
    <property type="entry name" value="Chorismate lyase-like"/>
    <property type="match status" value="1"/>
</dbReference>
<feature type="domain" description="HTH gntR-type" evidence="5">
    <location>
        <begin position="166"/>
        <end position="234"/>
    </location>
</feature>
<dbReference type="SUPFAM" id="SSF46785">
    <property type="entry name" value="Winged helix' DNA-binding domain"/>
    <property type="match status" value="1"/>
</dbReference>
<dbReference type="Pfam" id="PF00392">
    <property type="entry name" value="GntR"/>
    <property type="match status" value="1"/>
</dbReference>
<dbReference type="GO" id="GO:0003677">
    <property type="term" value="F:DNA binding"/>
    <property type="evidence" value="ECO:0007669"/>
    <property type="project" value="UniProtKB-KW"/>
</dbReference>
<dbReference type="Pfam" id="PF07702">
    <property type="entry name" value="UTRA"/>
    <property type="match status" value="1"/>
</dbReference>